<name>A0A090ME19_9HYPO</name>
<evidence type="ECO:0000256" key="1">
    <source>
        <dbReference type="SAM" id="Phobius"/>
    </source>
</evidence>
<dbReference type="InterPro" id="IPR036396">
    <property type="entry name" value="Cyt_P450_sf"/>
</dbReference>
<dbReference type="SUPFAM" id="SSF48264">
    <property type="entry name" value="Cytochrome P450"/>
    <property type="match status" value="1"/>
</dbReference>
<organism evidence="2">
    <name type="scientific">Fusarium clavum</name>
    <dbReference type="NCBI Taxonomy" id="2594811"/>
    <lineage>
        <taxon>Eukaryota</taxon>
        <taxon>Fungi</taxon>
        <taxon>Dikarya</taxon>
        <taxon>Ascomycota</taxon>
        <taxon>Pezizomycotina</taxon>
        <taxon>Sordariomycetes</taxon>
        <taxon>Hypocreomycetidae</taxon>
        <taxon>Hypocreales</taxon>
        <taxon>Nectriaceae</taxon>
        <taxon>Fusarium</taxon>
        <taxon>Fusarium incarnatum-equiseti species complex</taxon>
    </lineage>
</organism>
<dbReference type="EMBL" id="HG320241">
    <property type="protein sequence ID" value="CEG05905.1"/>
    <property type="molecule type" value="Genomic_DNA"/>
</dbReference>
<evidence type="ECO:0000313" key="2">
    <source>
        <dbReference type="EMBL" id="CEG05304.1"/>
    </source>
</evidence>
<dbReference type="GO" id="GO:0020037">
    <property type="term" value="F:heme binding"/>
    <property type="evidence" value="ECO:0007669"/>
    <property type="project" value="InterPro"/>
</dbReference>
<dbReference type="GO" id="GO:0005506">
    <property type="term" value="F:iron ion binding"/>
    <property type="evidence" value="ECO:0007669"/>
    <property type="project" value="InterPro"/>
</dbReference>
<dbReference type="GO" id="GO:0016705">
    <property type="term" value="F:oxidoreductase activity, acting on paired donors, with incorporation or reduction of molecular oxygen"/>
    <property type="evidence" value="ECO:0007669"/>
    <property type="project" value="InterPro"/>
</dbReference>
<protein>
    <submittedName>
        <fullName evidence="2">WGS project CBMI000000000 data, contig CS3069_c003579</fullName>
    </submittedName>
</protein>
<gene>
    <name evidence="2" type="ORF">BN850_0107770</name>
</gene>
<sequence length="177" mass="19952">MRLSSLDLPLLLDSLSARVLLGGLLLAGISYTLYRLMLPQPLEDIPYNLSATNRIFGDLPDVKAYGSLTDWLAKQTIKHNSPLFQAFIRPFGKPWVVVADHYEASDICMHRLKEFDRGAASTSLFHCVVPGAHITLKSSDPQFKKNKELVRNLMTPSFLNEVEFITQSNSDERLTLF</sequence>
<feature type="transmembrane region" description="Helical" evidence="1">
    <location>
        <begin position="15"/>
        <end position="34"/>
    </location>
</feature>
<dbReference type="Gene3D" id="1.10.630.10">
    <property type="entry name" value="Cytochrome P450"/>
    <property type="match status" value="1"/>
</dbReference>
<accession>A0A090ME19</accession>
<keyword evidence="1" id="KW-1133">Transmembrane helix</keyword>
<keyword evidence="1" id="KW-0472">Membrane</keyword>
<dbReference type="AlphaFoldDB" id="A0A090ME19"/>
<proteinExistence type="predicted"/>
<keyword evidence="1" id="KW-0812">Transmembrane</keyword>
<reference evidence="2" key="1">
    <citation type="submission" date="2013-05" db="EMBL/GenBank/DDBJ databases">
        <title>Draft genome sequences of six wheat associated Fusarium spp. isolates.</title>
        <authorList>
            <person name="Moolhuijzen P.M."/>
            <person name="Manners J.M."/>
            <person name="Wilcox S."/>
            <person name="Bellgard M.I."/>
            <person name="Gardiner D.M."/>
        </authorList>
    </citation>
    <scope>NUCLEOTIDE SEQUENCE</scope>
    <source>
        <strain evidence="2">CS3069</strain>
    </source>
</reference>
<dbReference type="EMBL" id="CBMI010003577">
    <property type="protein sequence ID" value="CEG05304.1"/>
    <property type="molecule type" value="Genomic_DNA"/>
</dbReference>
<dbReference type="GO" id="GO:0004497">
    <property type="term" value="F:monooxygenase activity"/>
    <property type="evidence" value="ECO:0007669"/>
    <property type="project" value="InterPro"/>
</dbReference>